<dbReference type="Pfam" id="PF03653">
    <property type="entry name" value="UPF0093"/>
    <property type="match status" value="1"/>
</dbReference>
<protein>
    <recommendedName>
        <fullName evidence="1">Protoporphyrinogen IX oxidase</fullName>
        <ecNumber evidence="1">1.3.99.-</ecNumber>
    </recommendedName>
</protein>
<dbReference type="EMBL" id="JABBKX010000002">
    <property type="protein sequence ID" value="NMJ41423.1"/>
    <property type="molecule type" value="Genomic_DNA"/>
</dbReference>
<accession>A0A848ED85</accession>
<name>A0A848ED85_9PROT</name>
<keyword evidence="1" id="KW-0408">Iron</keyword>
<evidence type="ECO:0000256" key="1">
    <source>
        <dbReference type="PIRNR" id="PIRNR004638"/>
    </source>
</evidence>
<dbReference type="EC" id="1.3.99.-" evidence="1"/>
<keyword evidence="1" id="KW-1003">Cell membrane</keyword>
<keyword evidence="4" id="KW-1185">Reference proteome</keyword>
<feature type="transmembrane region" description="Helical" evidence="2">
    <location>
        <begin position="81"/>
        <end position="99"/>
    </location>
</feature>
<dbReference type="UniPathway" id="UPA00251">
    <property type="reaction ID" value="UER00324"/>
</dbReference>
<dbReference type="AlphaFoldDB" id="A0A848ED85"/>
<gene>
    <name evidence="3" type="ORF">GWK16_09245</name>
</gene>
<reference evidence="3 4" key="1">
    <citation type="submission" date="2020-03" db="EMBL/GenBank/DDBJ databases">
        <authorList>
            <person name="Sun Q."/>
        </authorList>
    </citation>
    <scope>NUCLEOTIDE SEQUENCE [LARGE SCALE GENOMIC DNA]</scope>
    <source>
        <strain evidence="3 4">JC162</strain>
    </source>
</reference>
<feature type="transmembrane region" description="Helical" evidence="2">
    <location>
        <begin position="119"/>
        <end position="138"/>
    </location>
</feature>
<dbReference type="Proteomes" id="UP000548582">
    <property type="component" value="Unassembled WGS sequence"/>
</dbReference>
<proteinExistence type="inferred from homology"/>
<evidence type="ECO:0000256" key="2">
    <source>
        <dbReference type="SAM" id="Phobius"/>
    </source>
</evidence>
<comment type="pathway">
    <text evidence="1">Porphyrin-containing compound metabolism; protoporphyrin-IX biosynthesis; protoporphyrin-IX from protoporphyrinogen-IX: step 1/1.</text>
</comment>
<dbReference type="GO" id="GO:0070818">
    <property type="term" value="F:protoporphyrinogen oxidase activity"/>
    <property type="evidence" value="ECO:0007669"/>
    <property type="project" value="UniProtKB-UniRule"/>
</dbReference>
<feature type="transmembrane region" description="Helical" evidence="2">
    <location>
        <begin position="51"/>
        <end position="75"/>
    </location>
</feature>
<keyword evidence="2" id="KW-0812">Transmembrane</keyword>
<keyword evidence="1" id="KW-0479">Metal-binding</keyword>
<dbReference type="GO" id="GO:0005886">
    <property type="term" value="C:plasma membrane"/>
    <property type="evidence" value="ECO:0007669"/>
    <property type="project" value="UniProtKB-UniRule"/>
</dbReference>
<organism evidence="3 4">
    <name type="scientific">Neoroseomonas marina</name>
    <dbReference type="NCBI Taxonomy" id="1232220"/>
    <lineage>
        <taxon>Bacteria</taxon>
        <taxon>Pseudomonadati</taxon>
        <taxon>Pseudomonadota</taxon>
        <taxon>Alphaproteobacteria</taxon>
        <taxon>Acetobacterales</taxon>
        <taxon>Acetobacteraceae</taxon>
        <taxon>Neoroseomonas</taxon>
    </lineage>
</organism>
<dbReference type="GO" id="GO:0046872">
    <property type="term" value="F:metal ion binding"/>
    <property type="evidence" value="ECO:0007669"/>
    <property type="project" value="UniProtKB-UniRule"/>
</dbReference>
<comment type="function">
    <text evidence="1">Catalyzes the oxidation of protoporphyrinogen IX to protoporphyrin IX.</text>
</comment>
<keyword evidence="1 2" id="KW-0472">Membrane</keyword>
<comment type="similarity">
    <text evidence="1">Belongs to the HemJ family.</text>
</comment>
<feature type="transmembrane region" description="Helical" evidence="2">
    <location>
        <begin position="12"/>
        <end position="30"/>
    </location>
</feature>
<keyword evidence="1" id="KW-0349">Heme</keyword>
<evidence type="ECO:0000313" key="4">
    <source>
        <dbReference type="Proteomes" id="UP000548582"/>
    </source>
</evidence>
<sequence>MTWLVVTFKMVHVAALMVWCAGLVLLPLALSLHTATPNQQRFNRVRLLTHVAYTQIVTPAAVIAVGAGLLLLFLLGVFEPWFGAKLLAVSLLVVCHAWAGHQVSQIAERRGCYEGAFGVRAALGNVAVMIGILVLVLWKPEIPEEVMPDWLRSPYGARLWVDDPS</sequence>
<dbReference type="RefSeq" id="WP_170053623.1">
    <property type="nucleotide sequence ID" value="NZ_JABBKX010000002.1"/>
</dbReference>
<dbReference type="InterPro" id="IPR005265">
    <property type="entry name" value="HemJ-like"/>
</dbReference>
<keyword evidence="2" id="KW-1133">Transmembrane helix</keyword>
<evidence type="ECO:0000313" key="3">
    <source>
        <dbReference type="EMBL" id="NMJ41423.1"/>
    </source>
</evidence>
<comment type="catalytic activity">
    <reaction evidence="1">
        <text>protoporphyrinogen IX + 3 A = protoporphyrin IX + 3 AH2</text>
        <dbReference type="Rhea" id="RHEA:62000"/>
        <dbReference type="ChEBI" id="CHEBI:13193"/>
        <dbReference type="ChEBI" id="CHEBI:17499"/>
        <dbReference type="ChEBI" id="CHEBI:57306"/>
        <dbReference type="ChEBI" id="CHEBI:57307"/>
    </reaction>
</comment>
<dbReference type="GO" id="GO:0006782">
    <property type="term" value="P:protoporphyrinogen IX biosynthetic process"/>
    <property type="evidence" value="ECO:0007669"/>
    <property type="project" value="UniProtKB-UniRule"/>
</dbReference>
<dbReference type="PIRSF" id="PIRSF004638">
    <property type="entry name" value="UCP004638"/>
    <property type="match status" value="1"/>
</dbReference>
<comment type="caution">
    <text evidence="3">The sequence shown here is derived from an EMBL/GenBank/DDBJ whole genome shotgun (WGS) entry which is preliminary data.</text>
</comment>
<comment type="cofactor">
    <cofactor evidence="1">
        <name>heme b</name>
        <dbReference type="ChEBI" id="CHEBI:60344"/>
    </cofactor>
    <text evidence="1">Binds 1 heme b (iron(II)-protoporphyrin IX) group per subunit.</text>
</comment>